<gene>
    <name evidence="2" type="primary">ORF219383</name>
</gene>
<feature type="compositionally biased region" description="Basic and acidic residues" evidence="1">
    <location>
        <begin position="41"/>
        <end position="61"/>
    </location>
</feature>
<feature type="region of interest" description="Disordered" evidence="1">
    <location>
        <begin position="35"/>
        <end position="61"/>
    </location>
</feature>
<protein>
    <submittedName>
        <fullName evidence="2">Uncharacterized protein</fullName>
    </submittedName>
</protein>
<feature type="non-terminal residue" evidence="2">
    <location>
        <position position="1"/>
    </location>
</feature>
<organism evidence="2">
    <name type="scientific">Arion vulgaris</name>
    <dbReference type="NCBI Taxonomy" id="1028688"/>
    <lineage>
        <taxon>Eukaryota</taxon>
        <taxon>Metazoa</taxon>
        <taxon>Spiralia</taxon>
        <taxon>Lophotrochozoa</taxon>
        <taxon>Mollusca</taxon>
        <taxon>Gastropoda</taxon>
        <taxon>Heterobranchia</taxon>
        <taxon>Euthyneura</taxon>
        <taxon>Panpulmonata</taxon>
        <taxon>Eupulmonata</taxon>
        <taxon>Stylommatophora</taxon>
        <taxon>Helicina</taxon>
        <taxon>Arionoidea</taxon>
        <taxon>Arionidae</taxon>
        <taxon>Arion</taxon>
    </lineage>
</organism>
<dbReference type="AlphaFoldDB" id="A0A0B7C0F5"/>
<accession>A0A0B7C0F5</accession>
<name>A0A0B7C0F5_9EUPU</name>
<dbReference type="EMBL" id="HACG01051832">
    <property type="protein sequence ID" value="CEK98703.1"/>
    <property type="molecule type" value="Transcribed_RNA"/>
</dbReference>
<evidence type="ECO:0000256" key="1">
    <source>
        <dbReference type="SAM" id="MobiDB-lite"/>
    </source>
</evidence>
<reference evidence="2" key="1">
    <citation type="submission" date="2014-12" db="EMBL/GenBank/DDBJ databases">
        <title>Insight into the proteome of Arion vulgaris.</title>
        <authorList>
            <person name="Aradska J."/>
            <person name="Bulat T."/>
            <person name="Smidak R."/>
            <person name="Sarate P."/>
            <person name="Gangsoo J."/>
            <person name="Sialana F."/>
            <person name="Bilban M."/>
            <person name="Lubec G."/>
        </authorList>
    </citation>
    <scope>NUCLEOTIDE SEQUENCE</scope>
    <source>
        <tissue evidence="2">Skin</tissue>
    </source>
</reference>
<evidence type="ECO:0000313" key="2">
    <source>
        <dbReference type="EMBL" id="CEK98703.1"/>
    </source>
</evidence>
<sequence>TLLLVVEGVSSSRKHTEDVDFVHRLSLDTNSVNETTQRCITEGKRNEEKKQKRPAREQKLK</sequence>
<proteinExistence type="predicted"/>